<organism evidence="2 3">
    <name type="scientific">Nephila pilipes</name>
    <name type="common">Giant wood spider</name>
    <name type="synonym">Nephila maculata</name>
    <dbReference type="NCBI Taxonomy" id="299642"/>
    <lineage>
        <taxon>Eukaryota</taxon>
        <taxon>Metazoa</taxon>
        <taxon>Ecdysozoa</taxon>
        <taxon>Arthropoda</taxon>
        <taxon>Chelicerata</taxon>
        <taxon>Arachnida</taxon>
        <taxon>Araneae</taxon>
        <taxon>Araneomorphae</taxon>
        <taxon>Entelegynae</taxon>
        <taxon>Araneoidea</taxon>
        <taxon>Nephilidae</taxon>
        <taxon>Nephila</taxon>
    </lineage>
</organism>
<comment type="caution">
    <text evidence="2">The sequence shown here is derived from an EMBL/GenBank/DDBJ whole genome shotgun (WGS) entry which is preliminary data.</text>
</comment>
<dbReference type="Proteomes" id="UP000887013">
    <property type="component" value="Unassembled WGS sequence"/>
</dbReference>
<gene>
    <name evidence="2" type="ORF">NPIL_573041</name>
</gene>
<feature type="region of interest" description="Disordered" evidence="1">
    <location>
        <begin position="35"/>
        <end position="96"/>
    </location>
</feature>
<name>A0A8X6NDN7_NEPPI</name>
<evidence type="ECO:0000313" key="2">
    <source>
        <dbReference type="EMBL" id="GFT07738.1"/>
    </source>
</evidence>
<reference evidence="2" key="1">
    <citation type="submission" date="2020-08" db="EMBL/GenBank/DDBJ databases">
        <title>Multicomponent nature underlies the extraordinary mechanical properties of spider dragline silk.</title>
        <authorList>
            <person name="Kono N."/>
            <person name="Nakamura H."/>
            <person name="Mori M."/>
            <person name="Yoshida Y."/>
            <person name="Ohtoshi R."/>
            <person name="Malay A.D."/>
            <person name="Moran D.A.P."/>
            <person name="Tomita M."/>
            <person name="Numata K."/>
            <person name="Arakawa K."/>
        </authorList>
    </citation>
    <scope>NUCLEOTIDE SEQUENCE</scope>
</reference>
<dbReference type="AlphaFoldDB" id="A0A8X6NDN7"/>
<dbReference type="OrthoDB" id="6451414at2759"/>
<protein>
    <submittedName>
        <fullName evidence="2">Uncharacterized protein</fullName>
    </submittedName>
</protein>
<sequence length="122" mass="13754">MLPEQTYRGTSKSSIQYRINKSRERPVLCVVAMNKEQHSRRPKSIRQSPESIHNPLVIDTSERETNRSLGSRPPHFPRPIAKGALKGPLSKGHFTASVPESITTVYKEGDEERINHPARISA</sequence>
<evidence type="ECO:0000313" key="3">
    <source>
        <dbReference type="Proteomes" id="UP000887013"/>
    </source>
</evidence>
<dbReference type="EMBL" id="BMAW01103144">
    <property type="protein sequence ID" value="GFT07738.1"/>
    <property type="molecule type" value="Genomic_DNA"/>
</dbReference>
<keyword evidence="3" id="KW-1185">Reference proteome</keyword>
<evidence type="ECO:0000256" key="1">
    <source>
        <dbReference type="SAM" id="MobiDB-lite"/>
    </source>
</evidence>
<proteinExistence type="predicted"/>
<accession>A0A8X6NDN7</accession>